<evidence type="ECO:0000313" key="11">
    <source>
        <dbReference type="EMBL" id="MBK9298448.1"/>
    </source>
</evidence>
<evidence type="ECO:0000256" key="2">
    <source>
        <dbReference type="ARBA" id="ARBA00001946"/>
    </source>
</evidence>
<protein>
    <submittedName>
        <fullName evidence="11">Endonuclease/exonuclease/phosphatase family protein</fullName>
    </submittedName>
</protein>
<sequence>MSRIPRWLAPAALAPAAALDAAWALGINGPPAHVIAQTLALPAHAAALAALPAAALAPGRRARQLNAAAALALLGTGVGLLAGDWGGGPRPGDATLTVYSANLEFERSDVSANIEEMLAAGCDVAVFQEVTPDYLRQLRAGLEGCYTEVVSTSRDDALGAAMFARVEVRNATIESAAGSPTPSADVVACDGTVVRVLGVHTTPPIHGVGPWTAQHDRLAAMAREADRVVVAGDFNASGRHQPMRQLVAGGHLRDAHREVGQGLGLTWPARLPIARLDRVLFRGLEPLSLSVGCTAGSDHRPVTARFSTAGRRVSAVVEKVRERA</sequence>
<feature type="domain" description="Endonuclease/exonuclease/phosphatase" evidence="10">
    <location>
        <begin position="100"/>
        <end position="299"/>
    </location>
</feature>
<dbReference type="PANTHER" id="PTHR15822:SF4">
    <property type="entry name" value="TYROSYL-DNA PHOSPHODIESTERASE 2"/>
    <property type="match status" value="1"/>
</dbReference>
<dbReference type="InterPro" id="IPR005135">
    <property type="entry name" value="Endo/exonuclease/phosphatase"/>
</dbReference>
<reference evidence="11 12" key="1">
    <citation type="submission" date="2020-10" db="EMBL/GenBank/DDBJ databases">
        <title>Connecting structure to function with the recovery of over 1000 high-quality activated sludge metagenome-assembled genomes encoding full-length rRNA genes using long-read sequencing.</title>
        <authorList>
            <person name="Singleton C.M."/>
            <person name="Petriglieri F."/>
            <person name="Kristensen J.M."/>
            <person name="Kirkegaard R.H."/>
            <person name="Michaelsen T.Y."/>
            <person name="Andersen M.H."/>
            <person name="Karst S.M."/>
            <person name="Dueholm M.S."/>
            <person name="Nielsen P.H."/>
            <person name="Albertsen M."/>
        </authorList>
    </citation>
    <scope>NUCLEOTIDE SEQUENCE [LARGE SCALE GENOMIC DNA]</scope>
    <source>
        <strain evidence="11">Lyne_18-Q3-R50-59_MAXAC.006</strain>
    </source>
</reference>
<evidence type="ECO:0000256" key="3">
    <source>
        <dbReference type="ARBA" id="ARBA00022722"/>
    </source>
</evidence>
<evidence type="ECO:0000256" key="7">
    <source>
        <dbReference type="ARBA" id="ARBA00022842"/>
    </source>
</evidence>
<keyword evidence="3" id="KW-0540">Nuclease</keyword>
<evidence type="ECO:0000256" key="5">
    <source>
        <dbReference type="ARBA" id="ARBA00022763"/>
    </source>
</evidence>
<keyword evidence="4" id="KW-0479">Metal-binding</keyword>
<organism evidence="11 12">
    <name type="scientific">Candidatus Neomicrothrix subdominans</name>
    <dbReference type="NCBI Taxonomy" id="2954438"/>
    <lineage>
        <taxon>Bacteria</taxon>
        <taxon>Bacillati</taxon>
        <taxon>Actinomycetota</taxon>
        <taxon>Acidimicrobiia</taxon>
        <taxon>Acidimicrobiales</taxon>
        <taxon>Microthrixaceae</taxon>
        <taxon>Candidatus Neomicrothrix</taxon>
    </lineage>
</organism>
<dbReference type="Gene3D" id="3.60.10.10">
    <property type="entry name" value="Endonuclease/exonuclease/phosphatase"/>
    <property type="match status" value="1"/>
</dbReference>
<evidence type="ECO:0000259" key="10">
    <source>
        <dbReference type="Pfam" id="PF03372"/>
    </source>
</evidence>
<evidence type="ECO:0000256" key="9">
    <source>
        <dbReference type="SAM" id="Phobius"/>
    </source>
</evidence>
<evidence type="ECO:0000256" key="4">
    <source>
        <dbReference type="ARBA" id="ARBA00022723"/>
    </source>
</evidence>
<keyword evidence="7" id="KW-0460">Magnesium</keyword>
<dbReference type="GO" id="GO:0016787">
    <property type="term" value="F:hydrolase activity"/>
    <property type="evidence" value="ECO:0007669"/>
    <property type="project" value="UniProtKB-KW"/>
</dbReference>
<dbReference type="GO" id="GO:0004519">
    <property type="term" value="F:endonuclease activity"/>
    <property type="evidence" value="ECO:0007669"/>
    <property type="project" value="UniProtKB-KW"/>
</dbReference>
<keyword evidence="5" id="KW-0227">DNA damage</keyword>
<dbReference type="PANTHER" id="PTHR15822">
    <property type="entry name" value="TRAF AND TNF RECEPTOR-ASSOCIATED PROTEIN"/>
    <property type="match status" value="1"/>
</dbReference>
<dbReference type="Proteomes" id="UP000727993">
    <property type="component" value="Unassembled WGS sequence"/>
</dbReference>
<keyword evidence="6" id="KW-0378">Hydrolase</keyword>
<keyword evidence="9" id="KW-0472">Membrane</keyword>
<evidence type="ECO:0000256" key="1">
    <source>
        <dbReference type="ARBA" id="ARBA00001936"/>
    </source>
</evidence>
<keyword evidence="11" id="KW-0255">Endonuclease</keyword>
<dbReference type="InterPro" id="IPR051547">
    <property type="entry name" value="TDP2-like"/>
</dbReference>
<accession>A0A936NFI4</accession>
<evidence type="ECO:0000256" key="6">
    <source>
        <dbReference type="ARBA" id="ARBA00022801"/>
    </source>
</evidence>
<evidence type="ECO:0000256" key="8">
    <source>
        <dbReference type="ARBA" id="ARBA00023204"/>
    </source>
</evidence>
<keyword evidence="8" id="KW-0234">DNA repair</keyword>
<dbReference type="Pfam" id="PF03372">
    <property type="entry name" value="Exo_endo_phos"/>
    <property type="match status" value="1"/>
</dbReference>
<proteinExistence type="predicted"/>
<dbReference type="EMBL" id="JADJZA010000009">
    <property type="protein sequence ID" value="MBK9298448.1"/>
    <property type="molecule type" value="Genomic_DNA"/>
</dbReference>
<gene>
    <name evidence="11" type="ORF">IPN02_16805</name>
</gene>
<dbReference type="GO" id="GO:0006281">
    <property type="term" value="P:DNA repair"/>
    <property type="evidence" value="ECO:0007669"/>
    <property type="project" value="UniProtKB-KW"/>
</dbReference>
<comment type="caution">
    <text evidence="11">The sequence shown here is derived from an EMBL/GenBank/DDBJ whole genome shotgun (WGS) entry which is preliminary data.</text>
</comment>
<feature type="transmembrane region" description="Helical" evidence="9">
    <location>
        <begin position="34"/>
        <end position="56"/>
    </location>
</feature>
<dbReference type="SUPFAM" id="SSF56219">
    <property type="entry name" value="DNase I-like"/>
    <property type="match status" value="1"/>
</dbReference>
<evidence type="ECO:0000313" key="12">
    <source>
        <dbReference type="Proteomes" id="UP000727993"/>
    </source>
</evidence>
<dbReference type="InterPro" id="IPR036691">
    <property type="entry name" value="Endo/exonu/phosph_ase_sf"/>
</dbReference>
<keyword evidence="9" id="KW-0812">Transmembrane</keyword>
<comment type="cofactor">
    <cofactor evidence="1">
        <name>Mn(2+)</name>
        <dbReference type="ChEBI" id="CHEBI:29035"/>
    </cofactor>
</comment>
<comment type="cofactor">
    <cofactor evidence="2">
        <name>Mg(2+)</name>
        <dbReference type="ChEBI" id="CHEBI:18420"/>
    </cofactor>
</comment>
<name>A0A936NFI4_9ACTN</name>
<feature type="transmembrane region" description="Helical" evidence="9">
    <location>
        <begin position="68"/>
        <end position="87"/>
    </location>
</feature>
<dbReference type="GO" id="GO:0046872">
    <property type="term" value="F:metal ion binding"/>
    <property type="evidence" value="ECO:0007669"/>
    <property type="project" value="UniProtKB-KW"/>
</dbReference>
<dbReference type="AlphaFoldDB" id="A0A936NFI4"/>
<keyword evidence="9" id="KW-1133">Transmembrane helix</keyword>